<keyword evidence="2" id="KW-0472">Membrane</keyword>
<sequence>MSEAQNDKVTEVQITDVNTFENEKEQFVEAKTKVVEQEDEKPKREALIQSLFQEKSFEDKLLEAFVLFVSMIIPVVIIKYVPSHPNASVLGYAFICFFVLWLTIYLFNFALSHFIEGMNFFTKNEVQRRILASELRTRWNRKSSADFTNAILENRLKVYFMSEYNSVKFMKIGCFHSSFFRQKERAIRLFDERCFFDLDEVEKIELKYSRFLSDEDRLAQIQNLKIEELKKEVKSYQTQKARLTLAQKKLDGAHKEGFFLANMVLEMVKDPTSLQTFSHEDYQAIADKVKDKKYIQDLSLNRPADKLIKIFRLNLPSEFRNTGNDSK</sequence>
<keyword evidence="1" id="KW-0175">Coiled coil</keyword>
<evidence type="ECO:0000313" key="4">
    <source>
        <dbReference type="Proteomes" id="UP000199053"/>
    </source>
</evidence>
<dbReference type="RefSeq" id="WP_092162942.1">
    <property type="nucleotide sequence ID" value="NZ_FNGA01000005.1"/>
</dbReference>
<dbReference type="AlphaFoldDB" id="A0A1G9KWH8"/>
<evidence type="ECO:0000256" key="2">
    <source>
        <dbReference type="SAM" id="Phobius"/>
    </source>
</evidence>
<feature type="transmembrane region" description="Helical" evidence="2">
    <location>
        <begin position="87"/>
        <end position="111"/>
    </location>
</feature>
<evidence type="ECO:0000313" key="3">
    <source>
        <dbReference type="EMBL" id="SDL54061.1"/>
    </source>
</evidence>
<proteinExistence type="predicted"/>
<organism evidence="3 4">
    <name type="scientific">Maridesulfovibrio ferrireducens</name>
    <dbReference type="NCBI Taxonomy" id="246191"/>
    <lineage>
        <taxon>Bacteria</taxon>
        <taxon>Pseudomonadati</taxon>
        <taxon>Thermodesulfobacteriota</taxon>
        <taxon>Desulfovibrionia</taxon>
        <taxon>Desulfovibrionales</taxon>
        <taxon>Desulfovibrionaceae</taxon>
        <taxon>Maridesulfovibrio</taxon>
    </lineage>
</organism>
<feature type="transmembrane region" description="Helical" evidence="2">
    <location>
        <begin position="61"/>
        <end position="81"/>
    </location>
</feature>
<gene>
    <name evidence="3" type="ORF">SAMN05660337_3240</name>
</gene>
<protein>
    <submittedName>
        <fullName evidence="3">Uncharacterized protein</fullName>
    </submittedName>
</protein>
<reference evidence="4" key="1">
    <citation type="submission" date="2016-10" db="EMBL/GenBank/DDBJ databases">
        <authorList>
            <person name="Varghese N."/>
            <person name="Submissions S."/>
        </authorList>
    </citation>
    <scope>NUCLEOTIDE SEQUENCE [LARGE SCALE GENOMIC DNA]</scope>
    <source>
        <strain evidence="4">DSM 16995</strain>
    </source>
</reference>
<dbReference type="Proteomes" id="UP000199053">
    <property type="component" value="Unassembled WGS sequence"/>
</dbReference>
<name>A0A1G9KWH8_9BACT</name>
<keyword evidence="2" id="KW-0812">Transmembrane</keyword>
<feature type="coiled-coil region" evidence="1">
    <location>
        <begin position="212"/>
        <end position="246"/>
    </location>
</feature>
<accession>A0A1G9KWH8</accession>
<dbReference type="EMBL" id="FNGA01000005">
    <property type="protein sequence ID" value="SDL54061.1"/>
    <property type="molecule type" value="Genomic_DNA"/>
</dbReference>
<dbReference type="OrthoDB" id="9553304at2"/>
<evidence type="ECO:0000256" key="1">
    <source>
        <dbReference type="SAM" id="Coils"/>
    </source>
</evidence>
<keyword evidence="2" id="KW-1133">Transmembrane helix</keyword>
<keyword evidence="4" id="KW-1185">Reference proteome</keyword>